<dbReference type="Pfam" id="PF00135">
    <property type="entry name" value="COesterase"/>
    <property type="match status" value="2"/>
</dbReference>
<evidence type="ECO:0000256" key="1">
    <source>
        <dbReference type="ARBA" id="ARBA00005964"/>
    </source>
</evidence>
<dbReference type="InterPro" id="IPR019826">
    <property type="entry name" value="Carboxylesterase_B_AS"/>
</dbReference>
<dbReference type="GO" id="GO:0016787">
    <property type="term" value="F:hydrolase activity"/>
    <property type="evidence" value="ECO:0007669"/>
    <property type="project" value="UniProtKB-KW"/>
</dbReference>
<keyword evidence="3" id="KW-0732">Signal</keyword>
<evidence type="ECO:0000256" key="3">
    <source>
        <dbReference type="RuleBase" id="RU361235"/>
    </source>
</evidence>
<dbReference type="InterPro" id="IPR002018">
    <property type="entry name" value="CarbesteraseB"/>
</dbReference>
<evidence type="ECO:0000256" key="2">
    <source>
        <dbReference type="ARBA" id="ARBA00022801"/>
    </source>
</evidence>
<dbReference type="Proteomes" id="UP000663827">
    <property type="component" value="Unassembled WGS sequence"/>
</dbReference>
<gene>
    <name evidence="5" type="ORF">RDB_LOCUS143706</name>
</gene>
<comment type="caution">
    <text evidence="5">The sequence shown here is derived from an EMBL/GenBank/DDBJ whole genome shotgun (WGS) entry which is preliminary data.</text>
</comment>
<reference evidence="5" key="1">
    <citation type="submission" date="2021-01" db="EMBL/GenBank/DDBJ databases">
        <authorList>
            <person name="Kaushik A."/>
        </authorList>
    </citation>
    <scope>NUCLEOTIDE SEQUENCE</scope>
    <source>
        <strain evidence="5">AG5</strain>
    </source>
</reference>
<accession>A0A8H3HS75</accession>
<dbReference type="AlphaFoldDB" id="A0A8H3HS75"/>
<dbReference type="EMBL" id="CAJNJQ010003880">
    <property type="protein sequence ID" value="CAE7206131.1"/>
    <property type="molecule type" value="Genomic_DNA"/>
</dbReference>
<dbReference type="PANTHER" id="PTHR11559">
    <property type="entry name" value="CARBOXYLESTERASE"/>
    <property type="match status" value="1"/>
</dbReference>
<feature type="signal peptide" evidence="3">
    <location>
        <begin position="1"/>
        <end position="19"/>
    </location>
</feature>
<proteinExistence type="inferred from homology"/>
<feature type="domain" description="Carboxylesterase type B" evidence="4">
    <location>
        <begin position="209"/>
        <end position="517"/>
    </location>
</feature>
<dbReference type="PROSITE" id="PS00941">
    <property type="entry name" value="CARBOXYLESTERASE_B_2"/>
    <property type="match status" value="1"/>
</dbReference>
<name>A0A8H3HS75_9AGAM</name>
<dbReference type="InterPro" id="IPR019819">
    <property type="entry name" value="Carboxylesterase_B_CS"/>
</dbReference>
<dbReference type="PROSITE" id="PS00122">
    <property type="entry name" value="CARBOXYLESTERASE_B_1"/>
    <property type="match status" value="1"/>
</dbReference>
<keyword evidence="2 3" id="KW-0378">Hydrolase</keyword>
<sequence length="547" mass="59041">MKFTVSTILLLNLVTQVPAVPTSSRATAPTVLLPDARYQGFHNATSGLDVFLGIRYAQAPVGNLRWRAPKAPVPENKLVQATSQPAKCFQLNLLGDADSTPGVPDPTEDCLFLNVFAPPLSAHKKKLPVLVWIHGGGYFAGYAASYDPTAMIRASNNSFVAVIIQYRLGMFGFLPGSEVKKNGALNAGLCKYLLYKDSAFSDVFNSFPVDMQFALKWTQKNIHLFGGDSSQVTIWGESAGAGGIMMQVVANGGKTKPALFKRAIASSTYIPPNYNYNDPQAELQYASLVSNTGCKNATNTLACLRGLDYATLAAGSTQLPRPVVDGTFLTQRPQLSLAKKQVNGESLISLHNVDEGRIFVAPSANSTVQSWTTQQFPKLSPQNVTAVENAYKVFASSGASAADNIYNIQTWIFGEAEFVCPSFWLVDAFSKVGYQGLFAVPPSLHSLDLNVYFPGSSSIQPAQPFSQSLVQSFMGALVSFIVTGTPNSNPMNKTINPNWPVYNSKSPKGMTFNVTASGAADTKLEAVNPALRQRCDLWRTLAPYTPL</sequence>
<comment type="similarity">
    <text evidence="1 3">Belongs to the type-B carboxylesterase/lipase family.</text>
</comment>
<protein>
    <recommendedName>
        <fullName evidence="3">Carboxylic ester hydrolase</fullName>
        <ecNumber evidence="3">3.1.1.-</ecNumber>
    </recommendedName>
</protein>
<dbReference type="EC" id="3.1.1.-" evidence="3"/>
<dbReference type="InterPro" id="IPR029058">
    <property type="entry name" value="AB_hydrolase_fold"/>
</dbReference>
<organism evidence="5 6">
    <name type="scientific">Rhizoctonia solani</name>
    <dbReference type="NCBI Taxonomy" id="456999"/>
    <lineage>
        <taxon>Eukaryota</taxon>
        <taxon>Fungi</taxon>
        <taxon>Dikarya</taxon>
        <taxon>Basidiomycota</taxon>
        <taxon>Agaricomycotina</taxon>
        <taxon>Agaricomycetes</taxon>
        <taxon>Cantharellales</taxon>
        <taxon>Ceratobasidiaceae</taxon>
        <taxon>Rhizoctonia</taxon>
    </lineage>
</organism>
<evidence type="ECO:0000259" key="4">
    <source>
        <dbReference type="Pfam" id="PF00135"/>
    </source>
</evidence>
<dbReference type="SUPFAM" id="SSF53474">
    <property type="entry name" value="alpha/beta-Hydrolases"/>
    <property type="match status" value="1"/>
</dbReference>
<feature type="chain" id="PRO_5034968454" description="Carboxylic ester hydrolase" evidence="3">
    <location>
        <begin position="20"/>
        <end position="547"/>
    </location>
</feature>
<evidence type="ECO:0000313" key="5">
    <source>
        <dbReference type="EMBL" id="CAE7206131.1"/>
    </source>
</evidence>
<dbReference type="InterPro" id="IPR050309">
    <property type="entry name" value="Type-B_Carboxylest/Lipase"/>
</dbReference>
<evidence type="ECO:0000313" key="6">
    <source>
        <dbReference type="Proteomes" id="UP000663827"/>
    </source>
</evidence>
<feature type="domain" description="Carboxylesterase type B" evidence="4">
    <location>
        <begin position="34"/>
        <end position="181"/>
    </location>
</feature>
<dbReference type="Gene3D" id="3.40.50.1820">
    <property type="entry name" value="alpha/beta hydrolase"/>
    <property type="match status" value="1"/>
</dbReference>